<dbReference type="PROSITE" id="PS50989">
    <property type="entry name" value="COA_CT_CTER"/>
    <property type="match status" value="1"/>
</dbReference>
<organism evidence="11 12">
    <name type="scientific">Littorina saxatilis</name>
    <dbReference type="NCBI Taxonomy" id="31220"/>
    <lineage>
        <taxon>Eukaryota</taxon>
        <taxon>Metazoa</taxon>
        <taxon>Spiralia</taxon>
        <taxon>Lophotrochozoa</taxon>
        <taxon>Mollusca</taxon>
        <taxon>Gastropoda</taxon>
        <taxon>Caenogastropoda</taxon>
        <taxon>Littorinimorpha</taxon>
        <taxon>Littorinoidea</taxon>
        <taxon>Littorinidae</taxon>
        <taxon>Littorina</taxon>
    </lineage>
</organism>
<dbReference type="InterPro" id="IPR011762">
    <property type="entry name" value="COA_CT_N"/>
</dbReference>
<evidence type="ECO:0000256" key="3">
    <source>
        <dbReference type="ARBA" id="ARBA00013050"/>
    </source>
</evidence>
<comment type="caution">
    <text evidence="11">The sequence shown here is derived from an EMBL/GenBank/DDBJ whole genome shotgun (WGS) entry which is preliminary data.</text>
</comment>
<keyword evidence="12" id="KW-1185">Reference proteome</keyword>
<comment type="catalytic activity">
    <reaction evidence="8">
        <text>propanoyl-CoA + hydrogencarbonate + ATP = (S)-methylmalonyl-CoA + ADP + phosphate + H(+)</text>
        <dbReference type="Rhea" id="RHEA:23720"/>
        <dbReference type="ChEBI" id="CHEBI:15378"/>
        <dbReference type="ChEBI" id="CHEBI:17544"/>
        <dbReference type="ChEBI" id="CHEBI:30616"/>
        <dbReference type="ChEBI" id="CHEBI:43474"/>
        <dbReference type="ChEBI" id="CHEBI:57327"/>
        <dbReference type="ChEBI" id="CHEBI:57392"/>
        <dbReference type="ChEBI" id="CHEBI:456216"/>
        <dbReference type="EC" id="6.4.1.3"/>
    </reaction>
    <physiologicalReaction direction="left-to-right" evidence="8">
        <dbReference type="Rhea" id="RHEA:23721"/>
    </physiologicalReaction>
</comment>
<proteinExistence type="inferred from homology"/>
<evidence type="ECO:0000313" key="12">
    <source>
        <dbReference type="Proteomes" id="UP001374579"/>
    </source>
</evidence>
<dbReference type="PANTHER" id="PTHR43842">
    <property type="entry name" value="PROPIONYL-COA CARBOXYLASE BETA CHAIN"/>
    <property type="match status" value="1"/>
</dbReference>
<dbReference type="GO" id="GO:0004658">
    <property type="term" value="F:propionyl-CoA carboxylase activity"/>
    <property type="evidence" value="ECO:0007669"/>
    <property type="project" value="UniProtKB-EC"/>
</dbReference>
<dbReference type="PROSITE" id="PS50980">
    <property type="entry name" value="COA_CT_NTER"/>
    <property type="match status" value="1"/>
</dbReference>
<evidence type="ECO:0000259" key="9">
    <source>
        <dbReference type="PROSITE" id="PS50980"/>
    </source>
</evidence>
<dbReference type="InterPro" id="IPR029045">
    <property type="entry name" value="ClpP/crotonase-like_dom_sf"/>
</dbReference>
<comment type="pathway">
    <text evidence="1">Metabolic intermediate metabolism; propanoyl-CoA degradation; succinyl-CoA from propanoyl-CoA: step 1/3.</text>
</comment>
<dbReference type="Pfam" id="PF01039">
    <property type="entry name" value="Carboxyl_trans"/>
    <property type="match status" value="1"/>
</dbReference>
<gene>
    <name evidence="11" type="ORF">V1264_010184</name>
</gene>
<comment type="subunit">
    <text evidence="4">The holoenzyme is a dodecamer composed of 6 PCCA/alpha subunits and 6 PCCB/beta subunits.</text>
</comment>
<evidence type="ECO:0000256" key="6">
    <source>
        <dbReference type="ARBA" id="ARBA00042797"/>
    </source>
</evidence>
<dbReference type="FunFam" id="3.90.226.10:FF:000016">
    <property type="entry name" value="Propionyl-CoA carboxylase, beta subunit"/>
    <property type="match status" value="1"/>
</dbReference>
<sequence>MAALVRFCNRALQQNAVCRQILPLSATHWYSNEAGSMAHTLNVKQRIENTRQKALLGGGQRRIEAQHKKGKLTARERLNVLLDEGSFVEYDMFLEHDCADFGMEKEKYPGDSVVTGRGRINGRTVFIFSQDFTVFGGSLSGAHAKKVCKIMDQAILVGAPVIGLNDSGGARIQEGVESLAGYADIFQRNVMASGVVPQISLIMGPCAGGAVYSPALTDFTFMVKNTSYLFITGPDVVKSVTNEDVTQEELGGAKTHTTTSGVAHKAFEDDIDALLQLRDFFNFLPLSNEDASPVRRCDDPWDREVPGLDTVVPLETTAAYDIKDVVLGIVDNNEFFEIMPDYARNIVVGFARMDGRTVGVVGNQPKVAAGCLDINSSVKGARFVRFCDAFNIPIITFVDVPGFLPGTSQEYGGIIRHGAKLLYAFAEATVPKITVITRKAYGGAYDVMSSKHLRGDVNYAWPTAEVAVMGAKGAVSIIFRGSSNQGEQEAEYVEKFANPFPAAVRGFVDDIIEPRTTRMRINQDLVMLACKKQSNPWKKHANIPL</sequence>
<evidence type="ECO:0000256" key="4">
    <source>
        <dbReference type="ARBA" id="ARBA00038567"/>
    </source>
</evidence>
<accession>A0AAN9G0D4</accession>
<dbReference type="InterPro" id="IPR051047">
    <property type="entry name" value="AccD/PCCB"/>
</dbReference>
<dbReference type="PANTHER" id="PTHR43842:SF2">
    <property type="entry name" value="PROPIONYL-COA CARBOXYLASE BETA CHAIN, MITOCHONDRIAL"/>
    <property type="match status" value="1"/>
</dbReference>
<dbReference type="EC" id="6.4.1.3" evidence="3"/>
<name>A0AAN9G0D4_9CAEN</name>
<dbReference type="Proteomes" id="UP001374579">
    <property type="component" value="Unassembled WGS sequence"/>
</dbReference>
<dbReference type="EMBL" id="JBAMIC010000024">
    <property type="protein sequence ID" value="KAK7090379.1"/>
    <property type="molecule type" value="Genomic_DNA"/>
</dbReference>
<dbReference type="GO" id="GO:0009062">
    <property type="term" value="P:fatty acid catabolic process"/>
    <property type="evidence" value="ECO:0007669"/>
    <property type="project" value="UniProtKB-ARBA"/>
</dbReference>
<feature type="domain" description="CoA carboxyltransferase N-terminal" evidence="9">
    <location>
        <begin position="40"/>
        <end position="296"/>
    </location>
</feature>
<dbReference type="InterPro" id="IPR034733">
    <property type="entry name" value="AcCoA_carboxyl_beta"/>
</dbReference>
<dbReference type="SUPFAM" id="SSF52096">
    <property type="entry name" value="ClpP/crotonase"/>
    <property type="match status" value="2"/>
</dbReference>
<feature type="domain" description="CoA carboxyltransferase C-terminal" evidence="10">
    <location>
        <begin position="300"/>
        <end position="532"/>
    </location>
</feature>
<evidence type="ECO:0000256" key="8">
    <source>
        <dbReference type="ARBA" id="ARBA00049495"/>
    </source>
</evidence>
<comment type="catalytic activity">
    <reaction evidence="7">
        <text>butanoyl-CoA + hydrogencarbonate + ATP = (2S)-ethylmalonyl-CoA + ADP + phosphate + H(+)</text>
        <dbReference type="Rhea" id="RHEA:59520"/>
        <dbReference type="ChEBI" id="CHEBI:15378"/>
        <dbReference type="ChEBI" id="CHEBI:17544"/>
        <dbReference type="ChEBI" id="CHEBI:30616"/>
        <dbReference type="ChEBI" id="CHEBI:43474"/>
        <dbReference type="ChEBI" id="CHEBI:57371"/>
        <dbReference type="ChEBI" id="CHEBI:60909"/>
        <dbReference type="ChEBI" id="CHEBI:456216"/>
    </reaction>
    <physiologicalReaction direction="left-to-right" evidence="7">
        <dbReference type="Rhea" id="RHEA:59521"/>
    </physiologicalReaction>
</comment>
<dbReference type="Gene3D" id="3.90.226.10">
    <property type="entry name" value="2-enoyl-CoA Hydratase, Chain A, domain 1"/>
    <property type="match status" value="2"/>
</dbReference>
<dbReference type="FunFam" id="3.90.226.10:FF:000017">
    <property type="entry name" value="Propionyl-CoA carboxylase subunit beta 5"/>
    <property type="match status" value="1"/>
</dbReference>
<evidence type="ECO:0000313" key="11">
    <source>
        <dbReference type="EMBL" id="KAK7090379.1"/>
    </source>
</evidence>
<reference evidence="11 12" key="1">
    <citation type="submission" date="2024-02" db="EMBL/GenBank/DDBJ databases">
        <title>Chromosome-scale genome assembly of the rough periwinkle Littorina saxatilis.</title>
        <authorList>
            <person name="De Jode A."/>
            <person name="Faria R."/>
            <person name="Formenti G."/>
            <person name="Sims Y."/>
            <person name="Smith T.P."/>
            <person name="Tracey A."/>
            <person name="Wood J.M.D."/>
            <person name="Zagrodzka Z.B."/>
            <person name="Johannesson K."/>
            <person name="Butlin R.K."/>
            <person name="Leder E.H."/>
        </authorList>
    </citation>
    <scope>NUCLEOTIDE SEQUENCE [LARGE SCALE GENOMIC DNA]</scope>
    <source>
        <strain evidence="11">Snail1</strain>
        <tissue evidence="11">Muscle</tissue>
    </source>
</reference>
<evidence type="ECO:0000256" key="7">
    <source>
        <dbReference type="ARBA" id="ARBA00048208"/>
    </source>
</evidence>
<evidence type="ECO:0000256" key="5">
    <source>
        <dbReference type="ARBA" id="ARBA00041138"/>
    </source>
</evidence>
<comment type="similarity">
    <text evidence="2">Belongs to the AccD/PCCB family.</text>
</comment>
<dbReference type="InterPro" id="IPR011763">
    <property type="entry name" value="COA_CT_C"/>
</dbReference>
<evidence type="ECO:0000256" key="1">
    <source>
        <dbReference type="ARBA" id="ARBA00005060"/>
    </source>
</evidence>
<protein>
    <recommendedName>
        <fullName evidence="5">Propionyl-CoA carboxylase beta chain, mitochondrial</fullName>
        <ecNumber evidence="3">6.4.1.3</ecNumber>
    </recommendedName>
    <alternativeName>
        <fullName evidence="6">Propanoyl-CoA:carbon dioxide ligase subunit beta</fullName>
    </alternativeName>
</protein>
<dbReference type="GO" id="GO:0005739">
    <property type="term" value="C:mitochondrion"/>
    <property type="evidence" value="ECO:0007669"/>
    <property type="project" value="TreeGrafter"/>
</dbReference>
<evidence type="ECO:0000256" key="2">
    <source>
        <dbReference type="ARBA" id="ARBA00006102"/>
    </source>
</evidence>
<evidence type="ECO:0000259" key="10">
    <source>
        <dbReference type="PROSITE" id="PS50989"/>
    </source>
</evidence>
<dbReference type="AlphaFoldDB" id="A0AAN9G0D4"/>